<dbReference type="EMBL" id="JAQSIO010000001">
    <property type="protein sequence ID" value="MDD0813851.1"/>
    <property type="molecule type" value="Genomic_DNA"/>
</dbReference>
<dbReference type="NCBIfam" id="TIGR02001">
    <property type="entry name" value="gcw_chp"/>
    <property type="match status" value="1"/>
</dbReference>
<evidence type="ECO:0000313" key="3">
    <source>
        <dbReference type="Proteomes" id="UP001528672"/>
    </source>
</evidence>
<dbReference type="Proteomes" id="UP001528672">
    <property type="component" value="Unassembled WGS sequence"/>
</dbReference>
<proteinExistence type="predicted"/>
<name>A0ABT5MB97_9BURK</name>
<dbReference type="InterPro" id="IPR010239">
    <property type="entry name" value="CHP02001"/>
</dbReference>
<sequence>MILAALAVAGASAFAQTAAPAAAPAAAAPENTLAFNVSVASEYRYRGISQTRFKPAVQGGVDFTHTSGFYVGAWASTIKWIKDAGVATSTPVKGPIELDLYGGYRGEIVKDVAYDVGYLRYQYLNNTYRNVSGANANTDELYGAITYNVVTAKYSHSTSNLFGTPNSKNSGYLDVSATFDLGDGLTLVPHIGRQVVKNNGFFSYTDYALTLNKDLGNGFVVSGALQGTDAKSGAYVSPTGKNLGRDGLVVSVKYNF</sequence>
<keyword evidence="3" id="KW-1185">Reference proteome</keyword>
<accession>A0ABT5MB97</accession>
<feature type="signal peptide" evidence="1">
    <location>
        <begin position="1"/>
        <end position="21"/>
    </location>
</feature>
<dbReference type="Pfam" id="PF09694">
    <property type="entry name" value="Gcw_chp"/>
    <property type="match status" value="1"/>
</dbReference>
<feature type="chain" id="PRO_5047137588" evidence="1">
    <location>
        <begin position="22"/>
        <end position="256"/>
    </location>
</feature>
<reference evidence="2 3" key="1">
    <citation type="submission" date="2023-02" db="EMBL/GenBank/DDBJ databases">
        <title>Bacterial whole genome sequence for Curvibacter sp. HBC28.</title>
        <authorList>
            <person name="Le V."/>
            <person name="Ko S.-R."/>
            <person name="Ahn C.-Y."/>
            <person name="Oh H.-M."/>
        </authorList>
    </citation>
    <scope>NUCLEOTIDE SEQUENCE [LARGE SCALE GENOMIC DNA]</scope>
    <source>
        <strain evidence="2 3">HBC28</strain>
    </source>
</reference>
<gene>
    <name evidence="2" type="ORF">PSQ39_04340</name>
</gene>
<protein>
    <submittedName>
        <fullName evidence="2">TorF family putative porin</fullName>
    </submittedName>
</protein>
<comment type="caution">
    <text evidence="2">The sequence shown here is derived from an EMBL/GenBank/DDBJ whole genome shotgun (WGS) entry which is preliminary data.</text>
</comment>
<dbReference type="RefSeq" id="WP_273925633.1">
    <property type="nucleotide sequence ID" value="NZ_JAQSIO010000001.1"/>
</dbReference>
<keyword evidence="1" id="KW-0732">Signal</keyword>
<organism evidence="2 3">
    <name type="scientific">Curvibacter microcysteis</name>
    <dbReference type="NCBI Taxonomy" id="3026419"/>
    <lineage>
        <taxon>Bacteria</taxon>
        <taxon>Pseudomonadati</taxon>
        <taxon>Pseudomonadota</taxon>
        <taxon>Betaproteobacteria</taxon>
        <taxon>Burkholderiales</taxon>
        <taxon>Comamonadaceae</taxon>
        <taxon>Curvibacter</taxon>
    </lineage>
</organism>
<evidence type="ECO:0000256" key="1">
    <source>
        <dbReference type="SAM" id="SignalP"/>
    </source>
</evidence>
<evidence type="ECO:0000313" key="2">
    <source>
        <dbReference type="EMBL" id="MDD0813851.1"/>
    </source>
</evidence>